<dbReference type="CDD" id="cd10747">
    <property type="entry name" value="DnaJ_C"/>
    <property type="match status" value="1"/>
</dbReference>
<feature type="compositionally biased region" description="Basic and acidic residues" evidence="4">
    <location>
        <begin position="1"/>
        <end position="11"/>
    </location>
</feature>
<dbReference type="PRINTS" id="PR00625">
    <property type="entry name" value="JDOMAIN"/>
</dbReference>
<keyword evidence="7" id="KW-1185">Reference proteome</keyword>
<dbReference type="InterPro" id="IPR008971">
    <property type="entry name" value="HSP40/DnaJ_pept-bd"/>
</dbReference>
<keyword evidence="1" id="KW-0235">DNA replication</keyword>
<reference evidence="6 7" key="2">
    <citation type="journal article" date="2016" name="Int. J. Syst. Evol. Microbiol.">
        <title>Paenibacillus bovis sp. nov., isolated from raw yak (Bos grunniens) milk.</title>
        <authorList>
            <person name="Gao C."/>
            <person name="Han J."/>
            <person name="Liu Z."/>
            <person name="Xu X."/>
            <person name="Hang F."/>
            <person name="Wu Z."/>
        </authorList>
    </citation>
    <scope>NUCLEOTIDE SEQUENCE [LARGE SCALE GENOMIC DNA]</scope>
    <source>
        <strain evidence="6 7">BD3526</strain>
    </source>
</reference>
<dbReference type="Pfam" id="PF01556">
    <property type="entry name" value="DnaJ_C"/>
    <property type="match status" value="1"/>
</dbReference>
<dbReference type="OrthoDB" id="9779889at2"/>
<feature type="compositionally biased region" description="Polar residues" evidence="4">
    <location>
        <begin position="76"/>
        <end position="94"/>
    </location>
</feature>
<keyword evidence="3" id="KW-0143">Chaperone</keyword>
<dbReference type="InterPro" id="IPR001623">
    <property type="entry name" value="DnaJ_domain"/>
</dbReference>
<dbReference type="PANTHER" id="PTHR43096:SF52">
    <property type="entry name" value="DNAJ HOMOLOG 1, MITOCHONDRIAL-RELATED"/>
    <property type="match status" value="1"/>
</dbReference>
<proteinExistence type="predicted"/>
<feature type="domain" description="J" evidence="5">
    <location>
        <begin position="4"/>
        <end position="68"/>
    </location>
</feature>
<dbReference type="Proteomes" id="UP000078148">
    <property type="component" value="Chromosome"/>
</dbReference>
<evidence type="ECO:0000313" key="6">
    <source>
        <dbReference type="EMBL" id="ANF98122.1"/>
    </source>
</evidence>
<dbReference type="GO" id="GO:0006260">
    <property type="term" value="P:DNA replication"/>
    <property type="evidence" value="ECO:0007669"/>
    <property type="project" value="UniProtKB-KW"/>
</dbReference>
<name>A0A172ZL40_9BACL</name>
<dbReference type="EMBL" id="CP013023">
    <property type="protein sequence ID" value="ANF98122.1"/>
    <property type="molecule type" value="Genomic_DNA"/>
</dbReference>
<dbReference type="InterPro" id="IPR002939">
    <property type="entry name" value="DnaJ_C"/>
</dbReference>
<evidence type="ECO:0000256" key="4">
    <source>
        <dbReference type="SAM" id="MobiDB-lite"/>
    </source>
</evidence>
<dbReference type="GO" id="GO:0051082">
    <property type="term" value="F:unfolded protein binding"/>
    <property type="evidence" value="ECO:0007669"/>
    <property type="project" value="InterPro"/>
</dbReference>
<accession>A0A172ZL40</accession>
<organism evidence="6 7">
    <name type="scientific">Paenibacillus bovis</name>
    <dbReference type="NCBI Taxonomy" id="1616788"/>
    <lineage>
        <taxon>Bacteria</taxon>
        <taxon>Bacillati</taxon>
        <taxon>Bacillota</taxon>
        <taxon>Bacilli</taxon>
        <taxon>Bacillales</taxon>
        <taxon>Paenibacillaceae</taxon>
        <taxon>Paenibacillus</taxon>
    </lineage>
</organism>
<dbReference type="GO" id="GO:0005737">
    <property type="term" value="C:cytoplasm"/>
    <property type="evidence" value="ECO:0007669"/>
    <property type="project" value="TreeGrafter"/>
</dbReference>
<dbReference type="GO" id="GO:0042026">
    <property type="term" value="P:protein refolding"/>
    <property type="evidence" value="ECO:0007669"/>
    <property type="project" value="TreeGrafter"/>
</dbReference>
<gene>
    <name evidence="6" type="ORF">AR543_20335</name>
</gene>
<sequence>MPRDYYQKLEVEPGASKQDIRKSYQRLAKKWHPDVNKAPEAEARFKEIAEAYEVLGDENRRQKYDDQLKYESARQAYQSNTGNTGSTSAKSGHTSRAEDRKTAGSTSYEYRTGGGLDEDFFDMFFGDRMKDYDFFSNTAGNASFSNNNGNGGIPLRTTRAKLDITLEQAYRGDHVPIRLGDKRIQIKIPERIPQGSTIRIRGTGSNGIDADEELLITLRILPHSVYALDGSNLQGVLEVAPWEVVLGTDAHVLLPDQSRVRVKVPSGIQSGRILRILGRGLQRDDGSYGDVLLDVEIIVPSDLGEQERELYRQLASSSRYQAQMRRRKS</sequence>
<evidence type="ECO:0000256" key="2">
    <source>
        <dbReference type="ARBA" id="ARBA00023016"/>
    </source>
</evidence>
<dbReference type="PANTHER" id="PTHR43096">
    <property type="entry name" value="DNAJ HOMOLOG 1, MITOCHONDRIAL-RELATED"/>
    <property type="match status" value="1"/>
</dbReference>
<evidence type="ECO:0000313" key="7">
    <source>
        <dbReference type="Proteomes" id="UP000078148"/>
    </source>
</evidence>
<feature type="region of interest" description="Disordered" evidence="4">
    <location>
        <begin position="76"/>
        <end position="109"/>
    </location>
</feature>
<dbReference type="Pfam" id="PF00226">
    <property type="entry name" value="DnaJ"/>
    <property type="match status" value="1"/>
</dbReference>
<dbReference type="RefSeq" id="WP_060536203.1">
    <property type="nucleotide sequence ID" value="NZ_CP013023.1"/>
</dbReference>
<evidence type="ECO:0000256" key="1">
    <source>
        <dbReference type="ARBA" id="ARBA00022705"/>
    </source>
</evidence>
<dbReference type="SMART" id="SM00271">
    <property type="entry name" value="DnaJ"/>
    <property type="match status" value="1"/>
</dbReference>
<feature type="region of interest" description="Disordered" evidence="4">
    <location>
        <begin position="1"/>
        <end position="20"/>
    </location>
</feature>
<dbReference type="SUPFAM" id="SSF46565">
    <property type="entry name" value="Chaperone J-domain"/>
    <property type="match status" value="1"/>
</dbReference>
<dbReference type="KEGG" id="pbv:AR543_20335"/>
<dbReference type="CDD" id="cd06257">
    <property type="entry name" value="DnaJ"/>
    <property type="match status" value="1"/>
</dbReference>
<dbReference type="Gene3D" id="1.10.287.110">
    <property type="entry name" value="DnaJ domain"/>
    <property type="match status" value="1"/>
</dbReference>
<dbReference type="PROSITE" id="PS50076">
    <property type="entry name" value="DNAJ_2"/>
    <property type="match status" value="1"/>
</dbReference>
<protein>
    <recommendedName>
        <fullName evidence="5">J domain-containing protein</fullName>
    </recommendedName>
</protein>
<dbReference type="SUPFAM" id="SSF49493">
    <property type="entry name" value="HSP40/DnaJ peptide-binding domain"/>
    <property type="match status" value="2"/>
</dbReference>
<reference evidence="7" key="1">
    <citation type="submission" date="2015-10" db="EMBL/GenBank/DDBJ databases">
        <title>Genome of Paenibacillus bovis sp. nov.</title>
        <authorList>
            <person name="Wu Z."/>
            <person name="Gao C."/>
            <person name="Liu Z."/>
            <person name="Zheng H."/>
        </authorList>
    </citation>
    <scope>NUCLEOTIDE SEQUENCE [LARGE SCALE GENOMIC DNA]</scope>
    <source>
        <strain evidence="7">BD3526</strain>
    </source>
</reference>
<dbReference type="Gene3D" id="2.60.260.20">
    <property type="entry name" value="Urease metallochaperone UreE, N-terminal domain"/>
    <property type="match status" value="2"/>
</dbReference>
<dbReference type="InterPro" id="IPR018253">
    <property type="entry name" value="DnaJ_domain_CS"/>
</dbReference>
<evidence type="ECO:0000259" key="5">
    <source>
        <dbReference type="PROSITE" id="PS50076"/>
    </source>
</evidence>
<dbReference type="InterPro" id="IPR036869">
    <property type="entry name" value="J_dom_sf"/>
</dbReference>
<dbReference type="AlphaFoldDB" id="A0A172ZL40"/>
<keyword evidence="2" id="KW-0346">Stress response</keyword>
<dbReference type="STRING" id="1616788.AR543_20335"/>
<evidence type="ECO:0000256" key="3">
    <source>
        <dbReference type="ARBA" id="ARBA00023186"/>
    </source>
</evidence>
<dbReference type="PROSITE" id="PS00636">
    <property type="entry name" value="DNAJ_1"/>
    <property type="match status" value="1"/>
</dbReference>